<accession>A0ACB9UEX3</accession>
<gene>
    <name evidence="1" type="ORF">MJG53_015332</name>
</gene>
<proteinExistence type="predicted"/>
<dbReference type="Proteomes" id="UP001057279">
    <property type="component" value="Linkage Group LG18"/>
</dbReference>
<evidence type="ECO:0000313" key="1">
    <source>
        <dbReference type="EMBL" id="KAI4566655.1"/>
    </source>
</evidence>
<evidence type="ECO:0000313" key="2">
    <source>
        <dbReference type="Proteomes" id="UP001057279"/>
    </source>
</evidence>
<sequence>MAGGWFGEGILTGNEKETMQFLNDRLASYLEKVRQLERENAELESRIRDWCEQQVPYLCPDYQSYFQTIEELQKKILCTKSENARLVVQIDNAKLAADDFRTKYETEVTMRQLVESDMNGLRRILDDLTLCKADLEAQVESLKEELLCLKKNHEEEVNSLRCQLGDRLNVEVDAAPPVDLNRVLNEMRCQYETLVENNRREAEDWFNTQTEELNQQVVSSSEQLQSYQAEIIELRRTVNALEIELQAQHSMRDALESTLAETEARYSSQLAQMQGLIGNVESQLAEIRCDLERQNQEYQVLLDVRARLECEISTYRGLLDSEDCNLYYESVFNSNEKETLQFLNSRLAAYLERVRQLERENVELERRLQEACDFQEPTVGPNYLCCFKTIEELQQKILYSKAENARIVVQIDNTKLAADDFRSKYETELGLRQLVEADTNGLRRILDELTLCKADLEMQVESLKEELMCLKKNHEEEVGALRCQLGDRLNIEVDAVSPVDLNTVLEEMRCRYEALVETNRRDVEEWFTRQMEELNQQVVTSSEQLQSYQSDIIDLRRTVDTLEIELQTQHSLRDSLENTLTETEARYASQLAQMQGLVTNVESQLAEIRCDLERQNQEYRVLLDVRARLEAEINTYRGLLDSEDCNCNTACPLPGTCDIPGNIGICGTFGEGFFNSHEKETMQFLNDRLASYLEKVRGLERDNAELESRIRELSKCPESTVCPDYQSHFRIVEELQQKILCSKAENARLIIQVDNTKLAADDFRIKSKASAEPNEQTRVQAGEESGGRASGEGLSLASRLTCAFCDGRHESERSLRLAVEADLCGLHKILDDVSLAKADLEAQQESLKEEQLCLKSNHEQEVNTLKHQLGDKLKIELDVVPTVDLGRVLEEMRGQYEAVVETNLRDVEQWFQTQSEGISLQAMSCSEELQCCQSEILELRRTVNALEVERQAQHNLKGCLQNSLCESEARFGTELAQMQTLISNVEEQLSEIRADLERQNQEYQVLLDVKARLECEINTYQNLLESEDCNGPLSQAGAAPLGLSATLAHANRVRVGTTSLGRPSLCLPHSCNAACALPGTCDIPGNIGICGTFGEGFFNSHEKETMQFLNDRLASYLEKVRGLERDNAELESRIRELSKCPESTVCPDYQSHFCIIEELQRKILCVKSENNKLVVQIDNAKLAADDFRTKFQMEHSLRQLVEADVCGMRRALDDLTLAKADLEAQVESRKEELLCLKKNHEQEVHTLKRQLGDKLKIELDVEPTVDLGRVLEEMRGQYEAVVETNLRDVEQWFQTQSEGISLQAMSCSEELQCCQSEILELRRTVNTLEVELQAQHTLKDCLQNSLCESEARFGTELAQMQSLISNVEEQLSEIRADLERQNQEYQVLLDVKARLEGEIATYRNLLEKEDCKKRKLLHLLDSALPLFYLLSHALSLEASFTCFETHLNDHRSYRDAAEAPSNENRY</sequence>
<protein>
    <submittedName>
        <fullName evidence="1">Uncharacterized protein</fullName>
    </submittedName>
</protein>
<organism evidence="1 2">
    <name type="scientific">Ovis ammon polii x Ovis aries</name>
    <dbReference type="NCBI Taxonomy" id="2918886"/>
    <lineage>
        <taxon>Eukaryota</taxon>
        <taxon>Metazoa</taxon>
        <taxon>Chordata</taxon>
        <taxon>Craniata</taxon>
        <taxon>Vertebrata</taxon>
        <taxon>Euteleostomi</taxon>
        <taxon>Mammalia</taxon>
        <taxon>Eutheria</taxon>
        <taxon>Laurasiatheria</taxon>
        <taxon>Artiodactyla</taxon>
        <taxon>Ruminantia</taxon>
        <taxon>Pecora</taxon>
        <taxon>Bovidae</taxon>
        <taxon>Caprinae</taxon>
        <taxon>Ovis</taxon>
    </lineage>
</organism>
<name>A0ACB9UEX3_9CETA</name>
<reference evidence="1" key="1">
    <citation type="submission" date="2022-03" db="EMBL/GenBank/DDBJ databases">
        <title>Genomic analyses of argali, domestic sheep and their hybrids provide insights into chromosomal evolution, heterosis and genetic basis of agronomic traits.</title>
        <authorList>
            <person name="Li M."/>
        </authorList>
    </citation>
    <scope>NUCLEOTIDE SEQUENCE</scope>
    <source>
        <strain evidence="1">F1 hybrid</strain>
    </source>
</reference>
<dbReference type="EMBL" id="CM043043">
    <property type="protein sequence ID" value="KAI4566655.1"/>
    <property type="molecule type" value="Genomic_DNA"/>
</dbReference>
<keyword evidence="2" id="KW-1185">Reference proteome</keyword>
<comment type="caution">
    <text evidence="1">The sequence shown here is derived from an EMBL/GenBank/DDBJ whole genome shotgun (WGS) entry which is preliminary data.</text>
</comment>